<feature type="domain" description="Glycosyl transferase family 28 C-terminal" evidence="6">
    <location>
        <begin position="3"/>
        <end position="115"/>
    </location>
</feature>
<dbReference type="PANTHER" id="PTHR12867">
    <property type="entry name" value="GLYCOSYL TRANSFERASE-RELATED"/>
    <property type="match status" value="1"/>
</dbReference>
<keyword evidence="3 7" id="KW-0328">Glycosyltransferase</keyword>
<keyword evidence="5" id="KW-0256">Endoplasmic reticulum</keyword>
<dbReference type="Pfam" id="PF04101">
    <property type="entry name" value="Glyco_tran_28_C"/>
    <property type="match status" value="1"/>
</dbReference>
<evidence type="ECO:0000256" key="5">
    <source>
        <dbReference type="ARBA" id="ARBA00022824"/>
    </source>
</evidence>
<dbReference type="OrthoDB" id="9814973at2"/>
<dbReference type="Gene3D" id="3.40.50.2000">
    <property type="entry name" value="Glycogen Phosphorylase B"/>
    <property type="match status" value="2"/>
</dbReference>
<evidence type="ECO:0000259" key="6">
    <source>
        <dbReference type="Pfam" id="PF04101"/>
    </source>
</evidence>
<proteinExistence type="inferred from homology"/>
<comment type="subcellular location">
    <subcellularLocation>
        <location evidence="1">Endoplasmic reticulum</location>
    </subcellularLocation>
</comment>
<protein>
    <submittedName>
        <fullName evidence="7">Undecaprenyldiphospho-muramoylpentapeptide beta-N-acetylglucosaminyltransferase</fullName>
    </submittedName>
</protein>
<dbReference type="GO" id="GO:0016758">
    <property type="term" value="F:hexosyltransferase activity"/>
    <property type="evidence" value="ECO:0007669"/>
    <property type="project" value="InterPro"/>
</dbReference>
<evidence type="ECO:0000256" key="3">
    <source>
        <dbReference type="ARBA" id="ARBA00022676"/>
    </source>
</evidence>
<dbReference type="GO" id="GO:0006488">
    <property type="term" value="P:dolichol-linked oligosaccharide biosynthetic process"/>
    <property type="evidence" value="ECO:0007669"/>
    <property type="project" value="InterPro"/>
</dbReference>
<keyword evidence="4 7" id="KW-0808">Transferase</keyword>
<dbReference type="InterPro" id="IPR039042">
    <property type="entry name" value="Alg13-like"/>
</dbReference>
<dbReference type="EMBL" id="SJPZ01000001">
    <property type="protein sequence ID" value="TWU66288.1"/>
    <property type="molecule type" value="Genomic_DNA"/>
</dbReference>
<dbReference type="PANTHER" id="PTHR12867:SF6">
    <property type="entry name" value="N-ACETYLGLUCOSAMINYLDIPHOSPHODOLICHOL N-ACETYLGLUCOSAMINYLTRANSFERASE"/>
    <property type="match status" value="1"/>
</dbReference>
<reference evidence="7 8" key="1">
    <citation type="submission" date="2019-02" db="EMBL/GenBank/DDBJ databases">
        <title>Deep-cultivation of Planctomycetes and their phenomic and genomic characterization uncovers novel biology.</title>
        <authorList>
            <person name="Wiegand S."/>
            <person name="Jogler M."/>
            <person name="Boedeker C."/>
            <person name="Pinto D."/>
            <person name="Vollmers J."/>
            <person name="Rivas-Marin E."/>
            <person name="Kohn T."/>
            <person name="Peeters S.H."/>
            <person name="Heuer A."/>
            <person name="Rast P."/>
            <person name="Oberbeckmann S."/>
            <person name="Bunk B."/>
            <person name="Jeske O."/>
            <person name="Meyerdierks A."/>
            <person name="Storesund J.E."/>
            <person name="Kallscheuer N."/>
            <person name="Luecker S."/>
            <person name="Lage O.M."/>
            <person name="Pohl T."/>
            <person name="Merkel B.J."/>
            <person name="Hornburger P."/>
            <person name="Mueller R.-W."/>
            <person name="Bruemmer F."/>
            <person name="Labrenz M."/>
            <person name="Spormann A.M."/>
            <person name="Op Den Camp H."/>
            <person name="Overmann J."/>
            <person name="Amann R."/>
            <person name="Jetten M.S.M."/>
            <person name="Mascher T."/>
            <person name="Medema M.H."/>
            <person name="Devos D.P."/>
            <person name="Kaster A.-K."/>
            <person name="Ovreas L."/>
            <person name="Rohde M."/>
            <person name="Galperin M.Y."/>
            <person name="Jogler C."/>
        </authorList>
    </citation>
    <scope>NUCLEOTIDE SEQUENCE [LARGE SCALE GENOMIC DNA]</scope>
    <source>
        <strain evidence="7 8">V7</strain>
    </source>
</reference>
<evidence type="ECO:0000313" key="8">
    <source>
        <dbReference type="Proteomes" id="UP000316476"/>
    </source>
</evidence>
<dbReference type="SUPFAM" id="SSF53756">
    <property type="entry name" value="UDP-Glycosyltransferase/glycogen phosphorylase"/>
    <property type="match status" value="1"/>
</dbReference>
<name>A0A5C6FY77_9PLAN</name>
<dbReference type="RefSeq" id="WP_146412954.1">
    <property type="nucleotide sequence ID" value="NZ_SJPZ01000001.1"/>
</dbReference>
<organism evidence="7 8">
    <name type="scientific">Crateriforma conspicua</name>
    <dbReference type="NCBI Taxonomy" id="2527996"/>
    <lineage>
        <taxon>Bacteria</taxon>
        <taxon>Pseudomonadati</taxon>
        <taxon>Planctomycetota</taxon>
        <taxon>Planctomycetia</taxon>
        <taxon>Planctomycetales</taxon>
        <taxon>Planctomycetaceae</taxon>
        <taxon>Crateriforma</taxon>
    </lineage>
</organism>
<evidence type="ECO:0000313" key="7">
    <source>
        <dbReference type="EMBL" id="TWU66288.1"/>
    </source>
</evidence>
<evidence type="ECO:0000256" key="2">
    <source>
        <dbReference type="ARBA" id="ARBA00006962"/>
    </source>
</evidence>
<evidence type="ECO:0000256" key="4">
    <source>
        <dbReference type="ARBA" id="ARBA00022679"/>
    </source>
</evidence>
<dbReference type="InterPro" id="IPR007235">
    <property type="entry name" value="Glyco_trans_28_C"/>
</dbReference>
<accession>A0A5C6FY77</accession>
<evidence type="ECO:0000256" key="1">
    <source>
        <dbReference type="ARBA" id="ARBA00004240"/>
    </source>
</evidence>
<dbReference type="Proteomes" id="UP000316476">
    <property type="component" value="Unassembled WGS sequence"/>
</dbReference>
<gene>
    <name evidence="7" type="ORF">V7x_18510</name>
</gene>
<comment type="caution">
    <text evidence="7">The sequence shown here is derived from an EMBL/GenBank/DDBJ whole genome shotgun (WGS) entry which is preliminary data.</text>
</comment>
<sequence>MKVLVTVGTEQFQFDRLMKAVERLAAGQAENQFVVQYGSSQYVPVGSNVEAFTLLPETRYRDVVRNSDVIMTHAGDGSLAMANQLEKPYLLVPRRAKLSEHVDDHQLELADLAGKHHVPTAVSPDVDWLCGELEGFTRQPRFQPFYIDKSRPCDRLRELTLGRRGKVMLVTSGGGHMDTMKAIRPFWDEFESRCWVTLNDTDVGDDSAATVYRGVGPTNRSLVKLCKNYARARRWIDRERPDVVLSTGAAIAVAVMRAAKDVHPATQTIFVEAPTRVADLSLSAKLAIWMRCLDAGTCFHEPIAQQYGHFHLV</sequence>
<comment type="similarity">
    <text evidence="2">Belongs to the glycosyltransferase 28 family.</text>
</comment>
<dbReference type="AlphaFoldDB" id="A0A5C6FY77"/>